<accession>A0A7W7WUW2</accession>
<evidence type="ECO:0000313" key="2">
    <source>
        <dbReference type="Proteomes" id="UP000542674"/>
    </source>
</evidence>
<organism evidence="1 2">
    <name type="scientific">Saccharothrix violaceirubra</name>
    <dbReference type="NCBI Taxonomy" id="413306"/>
    <lineage>
        <taxon>Bacteria</taxon>
        <taxon>Bacillati</taxon>
        <taxon>Actinomycetota</taxon>
        <taxon>Actinomycetes</taxon>
        <taxon>Pseudonocardiales</taxon>
        <taxon>Pseudonocardiaceae</taxon>
        <taxon>Saccharothrix</taxon>
    </lineage>
</organism>
<evidence type="ECO:0000313" key="1">
    <source>
        <dbReference type="EMBL" id="MBB4964501.1"/>
    </source>
</evidence>
<sequence>MTLPEQATRTTVGEVWRAVIDGSLGRDEAHRWAARWIEADDAEVLDRMVLSALQRLHGFDLVWTDLARTTVRHGGSEAYVHSASDIRQALTAWQDDCRSYDADPVGHIQRKKAAARAAVQGDR</sequence>
<dbReference type="EMBL" id="JACHJS010000001">
    <property type="protein sequence ID" value="MBB4964501.1"/>
    <property type="molecule type" value="Genomic_DNA"/>
</dbReference>
<gene>
    <name evidence="1" type="ORF">F4559_001860</name>
</gene>
<dbReference type="RefSeq" id="WP_184667547.1">
    <property type="nucleotide sequence ID" value="NZ_BAABAI010000031.1"/>
</dbReference>
<dbReference type="AlphaFoldDB" id="A0A7W7WUW2"/>
<protein>
    <submittedName>
        <fullName evidence="1">Uncharacterized protein</fullName>
    </submittedName>
</protein>
<reference evidence="1 2" key="1">
    <citation type="submission" date="2020-08" db="EMBL/GenBank/DDBJ databases">
        <title>Sequencing the genomes of 1000 actinobacteria strains.</title>
        <authorList>
            <person name="Klenk H.-P."/>
        </authorList>
    </citation>
    <scope>NUCLEOTIDE SEQUENCE [LARGE SCALE GENOMIC DNA]</scope>
    <source>
        <strain evidence="1 2">DSM 45084</strain>
    </source>
</reference>
<name>A0A7W7WUW2_9PSEU</name>
<keyword evidence="2" id="KW-1185">Reference proteome</keyword>
<proteinExistence type="predicted"/>
<dbReference type="Proteomes" id="UP000542674">
    <property type="component" value="Unassembled WGS sequence"/>
</dbReference>
<comment type="caution">
    <text evidence="1">The sequence shown here is derived from an EMBL/GenBank/DDBJ whole genome shotgun (WGS) entry which is preliminary data.</text>
</comment>